<sequence>MLLYRQQGDEDMYFGKQLALMRKQRDLSQEKLARQPYVSRQTISSWENDKTYPDLKSLLILSKIFNKSVDNLVKGDIDQVRYQMMRRKIYWLYISNIFCLILIYLAFTSLHWLPLSISLILMVTFTILGIENTFYLIKFSNRTNLHNVHQIMNYLNGKTSQANEINKRNLWIQYIAGGFLGIFISLLFLFLISKYILDIHF</sequence>
<feature type="transmembrane region" description="Helical" evidence="2">
    <location>
        <begin position="174"/>
        <end position="197"/>
    </location>
</feature>
<dbReference type="InterPro" id="IPR010982">
    <property type="entry name" value="Lambda_DNA-bd_dom_sf"/>
</dbReference>
<dbReference type="GO" id="GO:0003677">
    <property type="term" value="F:DNA binding"/>
    <property type="evidence" value="ECO:0007669"/>
    <property type="project" value="UniProtKB-KW"/>
</dbReference>
<dbReference type="PANTHER" id="PTHR46558:SF15">
    <property type="entry name" value="HELIX-TURN-HELIX DOMAIN PROTEIN"/>
    <property type="match status" value="1"/>
</dbReference>
<evidence type="ECO:0000256" key="1">
    <source>
        <dbReference type="ARBA" id="ARBA00023125"/>
    </source>
</evidence>
<gene>
    <name evidence="4" type="ORF">IV36_GL001336</name>
</gene>
<evidence type="ECO:0000259" key="3">
    <source>
        <dbReference type="PROSITE" id="PS50943"/>
    </source>
</evidence>
<feature type="transmembrane region" description="Helical" evidence="2">
    <location>
        <begin position="113"/>
        <end position="137"/>
    </location>
</feature>
<feature type="domain" description="HTH cro/C1-type" evidence="3">
    <location>
        <begin position="18"/>
        <end position="72"/>
    </location>
</feature>
<dbReference type="EMBL" id="JQAR01000003">
    <property type="protein sequence ID" value="KRN32085.1"/>
    <property type="molecule type" value="Genomic_DNA"/>
</dbReference>
<keyword evidence="2" id="KW-1133">Transmembrane helix</keyword>
<dbReference type="Gene3D" id="1.10.260.40">
    <property type="entry name" value="lambda repressor-like DNA-binding domains"/>
    <property type="match status" value="1"/>
</dbReference>
<dbReference type="PATRIC" id="fig|1618.3.peg.1353"/>
<dbReference type="SUPFAM" id="SSF47413">
    <property type="entry name" value="lambda repressor-like DNA-binding domains"/>
    <property type="match status" value="1"/>
</dbReference>
<dbReference type="InterPro" id="IPR001387">
    <property type="entry name" value="Cro/C1-type_HTH"/>
</dbReference>
<dbReference type="PROSITE" id="PS50943">
    <property type="entry name" value="HTH_CROC1"/>
    <property type="match status" value="1"/>
</dbReference>
<dbReference type="STRING" id="1618.IV36_GL001336"/>
<evidence type="ECO:0000313" key="4">
    <source>
        <dbReference type="EMBL" id="KRN32085.1"/>
    </source>
</evidence>
<reference evidence="4 5" key="1">
    <citation type="journal article" date="2015" name="Genome Announc.">
        <title>Expanding the biotechnology potential of lactobacilli through comparative genomics of 213 strains and associated genera.</title>
        <authorList>
            <person name="Sun Z."/>
            <person name="Harris H.M."/>
            <person name="McCann A."/>
            <person name="Guo C."/>
            <person name="Argimon S."/>
            <person name="Zhang W."/>
            <person name="Yang X."/>
            <person name="Jeffery I.B."/>
            <person name="Cooney J.C."/>
            <person name="Kagawa T.F."/>
            <person name="Liu W."/>
            <person name="Song Y."/>
            <person name="Salvetti E."/>
            <person name="Wrobel A."/>
            <person name="Rasinkangas P."/>
            <person name="Parkhill J."/>
            <person name="Rea M.C."/>
            <person name="O'Sullivan O."/>
            <person name="Ritari J."/>
            <person name="Douillard F.P."/>
            <person name="Paul Ross R."/>
            <person name="Yang R."/>
            <person name="Briner A.E."/>
            <person name="Felis G.E."/>
            <person name="de Vos W.M."/>
            <person name="Barrangou R."/>
            <person name="Klaenhammer T.R."/>
            <person name="Caufield P.W."/>
            <person name="Cui Y."/>
            <person name="Zhang H."/>
            <person name="O'Toole P.W."/>
        </authorList>
    </citation>
    <scope>NUCLEOTIDE SEQUENCE [LARGE SCALE GENOMIC DNA]</scope>
    <source>
        <strain evidence="4 5">ATCC 27304</strain>
    </source>
</reference>
<name>A0A0R2G138_9LACO</name>
<proteinExistence type="predicted"/>
<feature type="transmembrane region" description="Helical" evidence="2">
    <location>
        <begin position="89"/>
        <end position="107"/>
    </location>
</feature>
<dbReference type="CDD" id="cd00093">
    <property type="entry name" value="HTH_XRE"/>
    <property type="match status" value="1"/>
</dbReference>
<dbReference type="Pfam" id="PF01381">
    <property type="entry name" value="HTH_3"/>
    <property type="match status" value="1"/>
</dbReference>
<accession>A0A0R2G138</accession>
<comment type="caution">
    <text evidence="4">The sequence shown here is derived from an EMBL/GenBank/DDBJ whole genome shotgun (WGS) entry which is preliminary data.</text>
</comment>
<dbReference type="Proteomes" id="UP000051727">
    <property type="component" value="Unassembled WGS sequence"/>
</dbReference>
<keyword evidence="2" id="KW-0472">Membrane</keyword>
<dbReference type="PANTHER" id="PTHR46558">
    <property type="entry name" value="TRACRIPTIONAL REGULATORY PROTEIN-RELATED-RELATED"/>
    <property type="match status" value="1"/>
</dbReference>
<keyword evidence="1" id="KW-0238">DNA-binding</keyword>
<dbReference type="AlphaFoldDB" id="A0A0R2G138"/>
<organism evidence="4 5">
    <name type="scientific">Liquorilactobacillus mali</name>
    <dbReference type="NCBI Taxonomy" id="1618"/>
    <lineage>
        <taxon>Bacteria</taxon>
        <taxon>Bacillati</taxon>
        <taxon>Bacillota</taxon>
        <taxon>Bacilli</taxon>
        <taxon>Lactobacillales</taxon>
        <taxon>Lactobacillaceae</taxon>
        <taxon>Liquorilactobacillus</taxon>
    </lineage>
</organism>
<evidence type="ECO:0000256" key="2">
    <source>
        <dbReference type="SAM" id="Phobius"/>
    </source>
</evidence>
<evidence type="ECO:0000313" key="5">
    <source>
        <dbReference type="Proteomes" id="UP000051727"/>
    </source>
</evidence>
<keyword evidence="2" id="KW-0812">Transmembrane</keyword>
<dbReference type="SMART" id="SM00530">
    <property type="entry name" value="HTH_XRE"/>
    <property type="match status" value="1"/>
</dbReference>
<protein>
    <recommendedName>
        <fullName evidence="3">HTH cro/C1-type domain-containing protein</fullName>
    </recommendedName>
</protein>